<comment type="cofactor">
    <cofactor evidence="14">
        <name>[4Fe-4S] cluster</name>
        <dbReference type="ChEBI" id="CHEBI:49883"/>
    </cofactor>
    <text evidence="14">Binds 1 [4Fe-4S] cluster.</text>
</comment>
<dbReference type="SMART" id="SM00478">
    <property type="entry name" value="ENDO3c"/>
    <property type="match status" value="1"/>
</dbReference>
<evidence type="ECO:0000256" key="3">
    <source>
        <dbReference type="ARBA" id="ARBA00008343"/>
    </source>
</evidence>
<dbReference type="Pfam" id="PF00730">
    <property type="entry name" value="HhH-GPD"/>
    <property type="match status" value="1"/>
</dbReference>
<name>A0ABW5XJE5_9SPHI</name>
<evidence type="ECO:0000259" key="15">
    <source>
        <dbReference type="SMART" id="SM00478"/>
    </source>
</evidence>
<dbReference type="Gene3D" id="1.10.1670.10">
    <property type="entry name" value="Helix-hairpin-Helix base-excision DNA repair enzymes (C-terminal)"/>
    <property type="match status" value="1"/>
</dbReference>
<dbReference type="RefSeq" id="WP_377123458.1">
    <property type="nucleotide sequence ID" value="NZ_JBHUON010000002.1"/>
</dbReference>
<keyword evidence="10 14" id="KW-0408">Iron</keyword>
<dbReference type="InterPro" id="IPR023170">
    <property type="entry name" value="HhH_base_excis_C"/>
</dbReference>
<dbReference type="Pfam" id="PF14815">
    <property type="entry name" value="NUDIX_4"/>
    <property type="match status" value="1"/>
</dbReference>
<accession>A0ABW5XJE5</accession>
<dbReference type="Gene3D" id="3.90.79.10">
    <property type="entry name" value="Nucleoside Triphosphate Pyrophosphohydrolase"/>
    <property type="match status" value="1"/>
</dbReference>
<keyword evidence="11" id="KW-0411">Iron-sulfur</keyword>
<comment type="catalytic activity">
    <reaction evidence="1 14">
        <text>Hydrolyzes free adenine bases from 7,8-dihydro-8-oxoguanine:adenine mismatched double-stranded DNA, leaving an apurinic site.</text>
        <dbReference type="EC" id="3.2.2.31"/>
    </reaction>
</comment>
<dbReference type="CDD" id="cd03431">
    <property type="entry name" value="NUDIX_DNA_Glycosylase_C-MutY"/>
    <property type="match status" value="1"/>
</dbReference>
<dbReference type="EMBL" id="JBHUON010000002">
    <property type="protein sequence ID" value="MFD2863690.1"/>
    <property type="molecule type" value="Genomic_DNA"/>
</dbReference>
<evidence type="ECO:0000256" key="10">
    <source>
        <dbReference type="ARBA" id="ARBA00023004"/>
    </source>
</evidence>
<evidence type="ECO:0000256" key="4">
    <source>
        <dbReference type="ARBA" id="ARBA00012045"/>
    </source>
</evidence>
<reference evidence="17" key="1">
    <citation type="journal article" date="2019" name="Int. J. Syst. Evol. Microbiol.">
        <title>The Global Catalogue of Microorganisms (GCM) 10K type strain sequencing project: providing services to taxonomists for standard genome sequencing and annotation.</title>
        <authorList>
            <consortium name="The Broad Institute Genomics Platform"/>
            <consortium name="The Broad Institute Genome Sequencing Center for Infectious Disease"/>
            <person name="Wu L."/>
            <person name="Ma J."/>
        </authorList>
    </citation>
    <scope>NUCLEOTIDE SEQUENCE [LARGE SCALE GENOMIC DNA]</scope>
    <source>
        <strain evidence="17">KCTC 52232</strain>
    </source>
</reference>
<dbReference type="InterPro" id="IPR005760">
    <property type="entry name" value="A/G_AdeGlyc_MutY"/>
</dbReference>
<dbReference type="EC" id="3.2.2.31" evidence="4 14"/>
<keyword evidence="12" id="KW-0234">DNA repair</keyword>
<evidence type="ECO:0000256" key="13">
    <source>
        <dbReference type="ARBA" id="ARBA00023295"/>
    </source>
</evidence>
<dbReference type="Proteomes" id="UP001597601">
    <property type="component" value="Unassembled WGS sequence"/>
</dbReference>
<evidence type="ECO:0000313" key="16">
    <source>
        <dbReference type="EMBL" id="MFD2863690.1"/>
    </source>
</evidence>
<evidence type="ECO:0000313" key="17">
    <source>
        <dbReference type="Proteomes" id="UP001597601"/>
    </source>
</evidence>
<evidence type="ECO:0000256" key="6">
    <source>
        <dbReference type="ARBA" id="ARBA00022485"/>
    </source>
</evidence>
<comment type="similarity">
    <text evidence="3 14">Belongs to the Nth/MutY family.</text>
</comment>
<comment type="function">
    <text evidence="2">Adenine glycosylase active on G-A mispairs. MutY also corrects error-prone DNA synthesis past GO lesions which are due to the oxidatively damaged form of guanine: 7,8-dihydro-8-oxoguanine (8-oxo-dGTP).</text>
</comment>
<evidence type="ECO:0000256" key="2">
    <source>
        <dbReference type="ARBA" id="ARBA00002933"/>
    </source>
</evidence>
<dbReference type="InterPro" id="IPR011257">
    <property type="entry name" value="DNA_glycosylase"/>
</dbReference>
<dbReference type="InterPro" id="IPR015797">
    <property type="entry name" value="NUDIX_hydrolase-like_dom_sf"/>
</dbReference>
<keyword evidence="7" id="KW-0479">Metal-binding</keyword>
<comment type="caution">
    <text evidence="16">The sequence shown here is derived from an EMBL/GenBank/DDBJ whole genome shotgun (WGS) entry which is preliminary data.</text>
</comment>
<evidence type="ECO:0000256" key="5">
    <source>
        <dbReference type="ARBA" id="ARBA00022023"/>
    </source>
</evidence>
<dbReference type="SUPFAM" id="SSF48150">
    <property type="entry name" value="DNA-glycosylase"/>
    <property type="match status" value="1"/>
</dbReference>
<dbReference type="InterPro" id="IPR029119">
    <property type="entry name" value="MutY_C"/>
</dbReference>
<dbReference type="InterPro" id="IPR003265">
    <property type="entry name" value="HhH-GPD_domain"/>
</dbReference>
<gene>
    <name evidence="16" type="primary">mutY</name>
    <name evidence="16" type="ORF">ACFSYC_03225</name>
</gene>
<keyword evidence="17" id="KW-1185">Reference proteome</keyword>
<dbReference type="GO" id="GO:0000701">
    <property type="term" value="F:purine-specific mismatch base pair DNA N-glycosylase activity"/>
    <property type="evidence" value="ECO:0007669"/>
    <property type="project" value="UniProtKB-EC"/>
</dbReference>
<dbReference type="Gene3D" id="1.10.340.30">
    <property type="entry name" value="Hypothetical protein, domain 2"/>
    <property type="match status" value="1"/>
</dbReference>
<dbReference type="InterPro" id="IPR044298">
    <property type="entry name" value="MIG/MutY"/>
</dbReference>
<sequence>MDFSDELIKWYLENKRDLPWRHTTDAYIIWLSEVILQQTRVGQGLPYFNRFAEKYPTVNDFAAADEDEVLRLWQGLGYYSRGRNMLKTARMVRDEYGGTFPTTYDELIKLKGIGEYTAAAIASFAANELRAVVDGNVYRVLARYFGIAEPINSTGGKKIFQATATDFLNKKKPAVHNQAIMEFGAMLCKPKNPACGICPIRLACYAFKYNATAALPVKLKKLSIKQRFINYFLFTNGDEILMNKRGEGDIWANMYDLPMVETSELLSLDELLVIPTSTENFGHDVKISTASEVTKHILTHQHLYIRFITLTYKPVKMSPNWVFVKVENLQKHPLPKPLFIFLDNFLN</sequence>
<evidence type="ECO:0000256" key="14">
    <source>
        <dbReference type="RuleBase" id="RU365096"/>
    </source>
</evidence>
<evidence type="ECO:0000256" key="11">
    <source>
        <dbReference type="ARBA" id="ARBA00023014"/>
    </source>
</evidence>
<organism evidence="16 17">
    <name type="scientific">Mucilaginibacter antarcticus</name>
    <dbReference type="NCBI Taxonomy" id="1855725"/>
    <lineage>
        <taxon>Bacteria</taxon>
        <taxon>Pseudomonadati</taxon>
        <taxon>Bacteroidota</taxon>
        <taxon>Sphingobacteriia</taxon>
        <taxon>Sphingobacteriales</taxon>
        <taxon>Sphingobacteriaceae</taxon>
        <taxon>Mucilaginibacter</taxon>
    </lineage>
</organism>
<dbReference type="PANTHER" id="PTHR42944:SF1">
    <property type="entry name" value="ADENINE DNA GLYCOSYLASE"/>
    <property type="match status" value="1"/>
</dbReference>
<proteinExistence type="inferred from homology"/>
<protein>
    <recommendedName>
        <fullName evidence="5 14">Adenine DNA glycosylase</fullName>
        <ecNumber evidence="4 14">3.2.2.31</ecNumber>
    </recommendedName>
</protein>
<keyword evidence="6" id="KW-0004">4Fe-4S</keyword>
<dbReference type="SUPFAM" id="SSF55811">
    <property type="entry name" value="Nudix"/>
    <property type="match status" value="1"/>
</dbReference>
<evidence type="ECO:0000256" key="12">
    <source>
        <dbReference type="ARBA" id="ARBA00023204"/>
    </source>
</evidence>
<dbReference type="Pfam" id="PF00633">
    <property type="entry name" value="HHH"/>
    <property type="match status" value="1"/>
</dbReference>
<evidence type="ECO:0000256" key="7">
    <source>
        <dbReference type="ARBA" id="ARBA00022723"/>
    </source>
</evidence>
<dbReference type="PANTHER" id="PTHR42944">
    <property type="entry name" value="ADENINE DNA GLYCOSYLASE"/>
    <property type="match status" value="1"/>
</dbReference>
<evidence type="ECO:0000256" key="9">
    <source>
        <dbReference type="ARBA" id="ARBA00022801"/>
    </source>
</evidence>
<keyword evidence="8 14" id="KW-0227">DNA damage</keyword>
<keyword evidence="13 14" id="KW-0326">Glycosidase</keyword>
<dbReference type="PROSITE" id="PS00764">
    <property type="entry name" value="ENDONUCLEASE_III_1"/>
    <property type="match status" value="1"/>
</dbReference>
<dbReference type="InterPro" id="IPR000445">
    <property type="entry name" value="HhH_motif"/>
</dbReference>
<keyword evidence="9 16" id="KW-0378">Hydrolase</keyword>
<feature type="domain" description="HhH-GPD" evidence="15">
    <location>
        <begin position="35"/>
        <end position="186"/>
    </location>
</feature>
<evidence type="ECO:0000256" key="8">
    <source>
        <dbReference type="ARBA" id="ARBA00022763"/>
    </source>
</evidence>
<dbReference type="NCBIfam" id="TIGR01084">
    <property type="entry name" value="mutY"/>
    <property type="match status" value="1"/>
</dbReference>
<evidence type="ECO:0000256" key="1">
    <source>
        <dbReference type="ARBA" id="ARBA00000843"/>
    </source>
</evidence>
<dbReference type="InterPro" id="IPR004035">
    <property type="entry name" value="Endouclease-III_FeS-bd_BS"/>
</dbReference>
<dbReference type="CDD" id="cd00056">
    <property type="entry name" value="ENDO3c"/>
    <property type="match status" value="1"/>
</dbReference>